<protein>
    <submittedName>
        <fullName evidence="1">Uncharacterized protein</fullName>
    </submittedName>
</protein>
<dbReference type="Proteomes" id="UP001143856">
    <property type="component" value="Unassembled WGS sequence"/>
</dbReference>
<evidence type="ECO:0000313" key="1">
    <source>
        <dbReference type="EMBL" id="KAJ2978394.1"/>
    </source>
</evidence>
<sequence>MAVSKDNQAAAAKKPTEKKGRKVSKTPNPNQKRGQPTAAARLISSPFIKFGWHKPLGGAVKETVQHLSSMADSMYMLQIDRERPIEALSLRNAMFWEHRQLDDELIVSTPAIDHIDLFPEDDASFQETIGKIGKKQYDRMFLLHYLFDKMRFREFLLLPIELDGVWVTIVTRTGQKSQLLREVTDFAIVDPLPNGRESRRSLVHRRLRAILAEGFIELPERVTVRDITIPDIEDGESDNHWKTGLIAYAFAREFLRRLKTLQFRRAQNSHRNSEHCDEFLWAAFEEHYNFDAFRQTLMSACAHQTIESSGLIVCDISVLIQTAMRNGRSSSRRLTQSRLM</sequence>
<keyword evidence="2" id="KW-1185">Reference proteome</keyword>
<reference evidence="1" key="1">
    <citation type="submission" date="2022-10" db="EMBL/GenBank/DDBJ databases">
        <title>Genome Sequence of Xylaria curta.</title>
        <authorList>
            <person name="Buettner E."/>
        </authorList>
    </citation>
    <scope>NUCLEOTIDE SEQUENCE</scope>
    <source>
        <strain evidence="1">Babe10</strain>
    </source>
</reference>
<organism evidence="1 2">
    <name type="scientific">Xylaria curta</name>
    <dbReference type="NCBI Taxonomy" id="42375"/>
    <lineage>
        <taxon>Eukaryota</taxon>
        <taxon>Fungi</taxon>
        <taxon>Dikarya</taxon>
        <taxon>Ascomycota</taxon>
        <taxon>Pezizomycotina</taxon>
        <taxon>Sordariomycetes</taxon>
        <taxon>Xylariomycetidae</taxon>
        <taxon>Xylariales</taxon>
        <taxon>Xylariaceae</taxon>
        <taxon>Xylaria</taxon>
    </lineage>
</organism>
<proteinExistence type="predicted"/>
<name>A0ACC1NHJ7_9PEZI</name>
<accession>A0ACC1NHJ7</accession>
<gene>
    <name evidence="1" type="ORF">NUW58_g7514</name>
</gene>
<comment type="caution">
    <text evidence="1">The sequence shown here is derived from an EMBL/GenBank/DDBJ whole genome shotgun (WGS) entry which is preliminary data.</text>
</comment>
<evidence type="ECO:0000313" key="2">
    <source>
        <dbReference type="Proteomes" id="UP001143856"/>
    </source>
</evidence>
<dbReference type="EMBL" id="JAPDGR010001967">
    <property type="protein sequence ID" value="KAJ2978394.1"/>
    <property type="molecule type" value="Genomic_DNA"/>
</dbReference>